<organism evidence="1 2">
    <name type="scientific">Helianthus annuus</name>
    <name type="common">Common sunflower</name>
    <dbReference type="NCBI Taxonomy" id="4232"/>
    <lineage>
        <taxon>Eukaryota</taxon>
        <taxon>Viridiplantae</taxon>
        <taxon>Streptophyta</taxon>
        <taxon>Embryophyta</taxon>
        <taxon>Tracheophyta</taxon>
        <taxon>Spermatophyta</taxon>
        <taxon>Magnoliopsida</taxon>
        <taxon>eudicotyledons</taxon>
        <taxon>Gunneridae</taxon>
        <taxon>Pentapetalae</taxon>
        <taxon>asterids</taxon>
        <taxon>campanulids</taxon>
        <taxon>Asterales</taxon>
        <taxon>Asteraceae</taxon>
        <taxon>Asteroideae</taxon>
        <taxon>Heliantheae alliance</taxon>
        <taxon>Heliantheae</taxon>
        <taxon>Helianthus</taxon>
    </lineage>
</organism>
<reference evidence="1" key="2">
    <citation type="submission" date="2020-06" db="EMBL/GenBank/DDBJ databases">
        <title>Helianthus annuus Genome sequencing and assembly Release 2.</title>
        <authorList>
            <person name="Gouzy J."/>
            <person name="Langlade N."/>
            <person name="Munos S."/>
        </authorList>
    </citation>
    <scope>NUCLEOTIDE SEQUENCE</scope>
    <source>
        <tissue evidence="1">Leaves</tissue>
    </source>
</reference>
<dbReference type="EMBL" id="MNCJ02000317">
    <property type="protein sequence ID" value="KAF5818828.1"/>
    <property type="molecule type" value="Genomic_DNA"/>
</dbReference>
<evidence type="ECO:0000313" key="1">
    <source>
        <dbReference type="EMBL" id="KAF5818828.1"/>
    </source>
</evidence>
<dbReference type="Gramene" id="mRNA:HanXRQr2_Chr02g0070531">
    <property type="protein sequence ID" value="CDS:HanXRQr2_Chr02g0070531.1"/>
    <property type="gene ID" value="HanXRQr2_Chr02g0070531"/>
</dbReference>
<sequence>MSSGLKLLRMPVTICLPKMFKYVDLKRSTMRGNCRPTKKVIGMKANTHIGASILNFPLQKTRNRVALKATIMAVVESNKEKSPMNNLFGKLNRKSFSAKRAVKIDKNTSNEVLDANREIASDIANIMNAGSFLNKGVPVF</sequence>
<comment type="caution">
    <text evidence="1">The sequence shown here is derived from an EMBL/GenBank/DDBJ whole genome shotgun (WGS) entry which is preliminary data.</text>
</comment>
<reference evidence="1" key="1">
    <citation type="journal article" date="2017" name="Nature">
        <title>The sunflower genome provides insights into oil metabolism, flowering and Asterid evolution.</title>
        <authorList>
            <person name="Badouin H."/>
            <person name="Gouzy J."/>
            <person name="Grassa C.J."/>
            <person name="Murat F."/>
            <person name="Staton S.E."/>
            <person name="Cottret L."/>
            <person name="Lelandais-Briere C."/>
            <person name="Owens G.L."/>
            <person name="Carrere S."/>
            <person name="Mayjonade B."/>
            <person name="Legrand L."/>
            <person name="Gill N."/>
            <person name="Kane N.C."/>
            <person name="Bowers J.E."/>
            <person name="Hubner S."/>
            <person name="Bellec A."/>
            <person name="Berard A."/>
            <person name="Berges H."/>
            <person name="Blanchet N."/>
            <person name="Boniface M.C."/>
            <person name="Brunel D."/>
            <person name="Catrice O."/>
            <person name="Chaidir N."/>
            <person name="Claudel C."/>
            <person name="Donnadieu C."/>
            <person name="Faraut T."/>
            <person name="Fievet G."/>
            <person name="Helmstetter N."/>
            <person name="King M."/>
            <person name="Knapp S.J."/>
            <person name="Lai Z."/>
            <person name="Le Paslier M.C."/>
            <person name="Lippi Y."/>
            <person name="Lorenzon L."/>
            <person name="Mandel J.R."/>
            <person name="Marage G."/>
            <person name="Marchand G."/>
            <person name="Marquand E."/>
            <person name="Bret-Mestries E."/>
            <person name="Morien E."/>
            <person name="Nambeesan S."/>
            <person name="Nguyen T."/>
            <person name="Pegot-Espagnet P."/>
            <person name="Pouilly N."/>
            <person name="Raftis F."/>
            <person name="Sallet E."/>
            <person name="Schiex T."/>
            <person name="Thomas J."/>
            <person name="Vandecasteele C."/>
            <person name="Vares D."/>
            <person name="Vear F."/>
            <person name="Vautrin S."/>
            <person name="Crespi M."/>
            <person name="Mangin B."/>
            <person name="Burke J.M."/>
            <person name="Salse J."/>
            <person name="Munos S."/>
            <person name="Vincourt P."/>
            <person name="Rieseberg L.H."/>
            <person name="Langlade N.B."/>
        </authorList>
    </citation>
    <scope>NUCLEOTIDE SEQUENCE</scope>
    <source>
        <tissue evidence="1">Leaves</tissue>
    </source>
</reference>
<gene>
    <name evidence="1" type="ORF">HanXRQr2_Chr02g0070531</name>
</gene>
<name>A0A9K3P1G1_HELAN</name>
<protein>
    <submittedName>
        <fullName evidence="1">Uncharacterized protein</fullName>
    </submittedName>
</protein>
<dbReference type="Proteomes" id="UP000215914">
    <property type="component" value="Unassembled WGS sequence"/>
</dbReference>
<proteinExistence type="predicted"/>
<evidence type="ECO:0000313" key="2">
    <source>
        <dbReference type="Proteomes" id="UP000215914"/>
    </source>
</evidence>
<keyword evidence="2" id="KW-1185">Reference proteome</keyword>
<dbReference type="AlphaFoldDB" id="A0A9K3P1G1"/>
<accession>A0A9K3P1G1</accession>